<evidence type="ECO:0000313" key="1">
    <source>
        <dbReference type="EMBL" id="JAH11504.1"/>
    </source>
</evidence>
<reference evidence="1" key="2">
    <citation type="journal article" date="2015" name="Fish Shellfish Immunol.">
        <title>Early steps in the European eel (Anguilla anguilla)-Vibrio vulnificus interaction in the gills: Role of the RtxA13 toxin.</title>
        <authorList>
            <person name="Callol A."/>
            <person name="Pajuelo D."/>
            <person name="Ebbesson L."/>
            <person name="Teles M."/>
            <person name="MacKenzie S."/>
            <person name="Amaro C."/>
        </authorList>
    </citation>
    <scope>NUCLEOTIDE SEQUENCE</scope>
</reference>
<dbReference type="EMBL" id="GBXM01097073">
    <property type="protein sequence ID" value="JAH11504.1"/>
    <property type="molecule type" value="Transcribed_RNA"/>
</dbReference>
<sequence>MVPKLTKDLMEVNLL</sequence>
<name>A0A0E9Q431_ANGAN</name>
<protein>
    <submittedName>
        <fullName evidence="1">Uncharacterized protein</fullName>
    </submittedName>
</protein>
<reference evidence="1" key="1">
    <citation type="submission" date="2014-11" db="EMBL/GenBank/DDBJ databases">
        <authorList>
            <person name="Amaro Gonzalez C."/>
        </authorList>
    </citation>
    <scope>NUCLEOTIDE SEQUENCE</scope>
</reference>
<organism evidence="1">
    <name type="scientific">Anguilla anguilla</name>
    <name type="common">European freshwater eel</name>
    <name type="synonym">Muraena anguilla</name>
    <dbReference type="NCBI Taxonomy" id="7936"/>
    <lineage>
        <taxon>Eukaryota</taxon>
        <taxon>Metazoa</taxon>
        <taxon>Chordata</taxon>
        <taxon>Craniata</taxon>
        <taxon>Vertebrata</taxon>
        <taxon>Euteleostomi</taxon>
        <taxon>Actinopterygii</taxon>
        <taxon>Neopterygii</taxon>
        <taxon>Teleostei</taxon>
        <taxon>Anguilliformes</taxon>
        <taxon>Anguillidae</taxon>
        <taxon>Anguilla</taxon>
    </lineage>
</organism>
<proteinExistence type="predicted"/>
<accession>A0A0E9Q431</accession>